<proteinExistence type="predicted"/>
<feature type="domain" description="IclR-ED" evidence="5">
    <location>
        <begin position="66"/>
        <end position="247"/>
    </location>
</feature>
<evidence type="ECO:0000313" key="6">
    <source>
        <dbReference type="EMBL" id="MDN7241656.1"/>
    </source>
</evidence>
<dbReference type="Gene3D" id="3.30.450.40">
    <property type="match status" value="1"/>
</dbReference>
<dbReference type="Gene3D" id="1.10.10.10">
    <property type="entry name" value="Winged helix-like DNA-binding domain superfamily/Winged helix DNA-binding domain"/>
    <property type="match status" value="1"/>
</dbReference>
<dbReference type="InterPro" id="IPR050707">
    <property type="entry name" value="HTH_MetabolicPath_Reg"/>
</dbReference>
<dbReference type="Pfam" id="PF01614">
    <property type="entry name" value="IclR_C"/>
    <property type="match status" value="1"/>
</dbReference>
<dbReference type="InterPro" id="IPR036388">
    <property type="entry name" value="WH-like_DNA-bd_sf"/>
</dbReference>
<feature type="domain" description="HTH iclR-type" evidence="4">
    <location>
        <begin position="3"/>
        <end position="65"/>
    </location>
</feature>
<dbReference type="Pfam" id="PF09339">
    <property type="entry name" value="HTH_IclR"/>
    <property type="match status" value="1"/>
</dbReference>
<keyword evidence="2" id="KW-0238">DNA-binding</keyword>
<name>A0ABT8N190_9BACL</name>
<evidence type="ECO:0000256" key="1">
    <source>
        <dbReference type="ARBA" id="ARBA00023015"/>
    </source>
</evidence>
<dbReference type="InterPro" id="IPR005471">
    <property type="entry name" value="Tscrpt_reg_IclR_N"/>
</dbReference>
<dbReference type="PROSITE" id="PS51078">
    <property type="entry name" value="ICLR_ED"/>
    <property type="match status" value="1"/>
</dbReference>
<dbReference type="EMBL" id="JAUJWV010000001">
    <property type="protein sequence ID" value="MDN7241656.1"/>
    <property type="molecule type" value="Genomic_DNA"/>
</dbReference>
<evidence type="ECO:0000256" key="3">
    <source>
        <dbReference type="ARBA" id="ARBA00023163"/>
    </source>
</evidence>
<evidence type="ECO:0000259" key="4">
    <source>
        <dbReference type="PROSITE" id="PS51077"/>
    </source>
</evidence>
<dbReference type="InterPro" id="IPR029016">
    <property type="entry name" value="GAF-like_dom_sf"/>
</dbReference>
<dbReference type="InterPro" id="IPR036390">
    <property type="entry name" value="WH_DNA-bd_sf"/>
</dbReference>
<dbReference type="PANTHER" id="PTHR30136:SF24">
    <property type="entry name" value="HTH-TYPE TRANSCRIPTIONAL REPRESSOR ALLR"/>
    <property type="match status" value="1"/>
</dbReference>
<dbReference type="SMART" id="SM00346">
    <property type="entry name" value="HTH_ICLR"/>
    <property type="match status" value="1"/>
</dbReference>
<evidence type="ECO:0000259" key="5">
    <source>
        <dbReference type="PROSITE" id="PS51078"/>
    </source>
</evidence>
<keyword evidence="7" id="KW-1185">Reference proteome</keyword>
<dbReference type="InterPro" id="IPR014757">
    <property type="entry name" value="Tscrpt_reg_IclR_C"/>
</dbReference>
<keyword evidence="1" id="KW-0805">Transcription regulation</keyword>
<dbReference type="RefSeq" id="WP_301723250.1">
    <property type="nucleotide sequence ID" value="NZ_JAUJWV010000001.1"/>
</dbReference>
<sequence>MTSKTVDKALSILDVFTVDSPTWGLRELARHLDMNHTIVHRILSTFEEKGYLYCHPETKKYQLGIKFIELNHVVEEHLNLFDLIQPIMKNIALDAGESVVLTILDDEEGVFVKIVESDQKVRFAESVGKRNRLFIGASHKIILAYLPRHIQIKIIDQGIQDGDRHIDSKERLLERLESIRGKGWCYTEGETFEDVAAYSVPLFDNRQMILGSLSIAGPRYRFSQEKSEQILPMLKENIEKLNSILSKVYFPSRRNFSTTKFM</sequence>
<dbReference type="PANTHER" id="PTHR30136">
    <property type="entry name" value="HELIX-TURN-HELIX TRANSCRIPTIONAL REGULATOR, ICLR FAMILY"/>
    <property type="match status" value="1"/>
</dbReference>
<keyword evidence="3" id="KW-0804">Transcription</keyword>
<comment type="caution">
    <text evidence="6">The sequence shown here is derived from an EMBL/GenBank/DDBJ whole genome shotgun (WGS) entry which is preliminary data.</text>
</comment>
<evidence type="ECO:0000313" key="7">
    <source>
        <dbReference type="Proteomes" id="UP001172055"/>
    </source>
</evidence>
<protein>
    <submittedName>
        <fullName evidence="6">IclR family transcriptional regulator</fullName>
    </submittedName>
</protein>
<dbReference type="Proteomes" id="UP001172055">
    <property type="component" value="Unassembled WGS sequence"/>
</dbReference>
<dbReference type="SUPFAM" id="SSF46785">
    <property type="entry name" value="Winged helix' DNA-binding domain"/>
    <property type="match status" value="1"/>
</dbReference>
<reference evidence="6 7" key="1">
    <citation type="submission" date="2023-06" db="EMBL/GenBank/DDBJ databases">
        <title>Novel species in genus Planococcus.</title>
        <authorList>
            <person name="Ning S."/>
        </authorList>
    </citation>
    <scope>NUCLEOTIDE SEQUENCE [LARGE SCALE GENOMIC DNA]</scope>
    <source>
        <strain evidence="6 7">N028</strain>
    </source>
</reference>
<dbReference type="PROSITE" id="PS51077">
    <property type="entry name" value="HTH_ICLR"/>
    <property type="match status" value="1"/>
</dbReference>
<evidence type="ECO:0000256" key="2">
    <source>
        <dbReference type="ARBA" id="ARBA00023125"/>
    </source>
</evidence>
<organism evidence="6 7">
    <name type="scientific">Planococcus shixiaomingii</name>
    <dbReference type="NCBI Taxonomy" id="3058393"/>
    <lineage>
        <taxon>Bacteria</taxon>
        <taxon>Bacillati</taxon>
        <taxon>Bacillota</taxon>
        <taxon>Bacilli</taxon>
        <taxon>Bacillales</taxon>
        <taxon>Caryophanaceae</taxon>
        <taxon>Planococcus</taxon>
    </lineage>
</organism>
<dbReference type="SUPFAM" id="SSF55781">
    <property type="entry name" value="GAF domain-like"/>
    <property type="match status" value="1"/>
</dbReference>
<accession>A0ABT8N190</accession>
<gene>
    <name evidence="6" type="ORF">QWY14_07615</name>
</gene>